<dbReference type="RefSeq" id="WP_208308742.1">
    <property type="nucleotide sequence ID" value="NZ_JAGETX010000013.1"/>
</dbReference>
<dbReference type="EMBL" id="JAGETX010000013">
    <property type="protein sequence ID" value="MBO3272491.1"/>
    <property type="molecule type" value="Genomic_DNA"/>
</dbReference>
<sequence length="106" mass="11839">MNVHLTRDSVAMSDDVDAPYDFRFVVPDNTSLVSLLYIVRQLSYLATIAGGKATWVASVDGKAVAVLAQQWQEPVFLSTPVLDFNVALHFEYYQQQDPQAIVDALY</sequence>
<keyword evidence="2" id="KW-1185">Reference proteome</keyword>
<organism evidence="1 2">
    <name type="scientific">Hymenobacter defluvii</name>
    <dbReference type="NCBI Taxonomy" id="2054411"/>
    <lineage>
        <taxon>Bacteria</taxon>
        <taxon>Pseudomonadati</taxon>
        <taxon>Bacteroidota</taxon>
        <taxon>Cytophagia</taxon>
        <taxon>Cytophagales</taxon>
        <taxon>Hymenobacteraceae</taxon>
        <taxon>Hymenobacter</taxon>
    </lineage>
</organism>
<evidence type="ECO:0000313" key="1">
    <source>
        <dbReference type="EMBL" id="MBO3272491.1"/>
    </source>
</evidence>
<dbReference type="Proteomes" id="UP000670527">
    <property type="component" value="Unassembled WGS sequence"/>
</dbReference>
<reference evidence="1 2" key="1">
    <citation type="submission" date="2021-03" db="EMBL/GenBank/DDBJ databases">
        <authorList>
            <person name="Kim M.K."/>
        </authorList>
    </citation>
    <scope>NUCLEOTIDE SEQUENCE [LARGE SCALE GENOMIC DNA]</scope>
    <source>
        <strain evidence="1 2">BT507</strain>
    </source>
</reference>
<proteinExistence type="predicted"/>
<comment type="caution">
    <text evidence="1">The sequence shown here is derived from an EMBL/GenBank/DDBJ whole genome shotgun (WGS) entry which is preliminary data.</text>
</comment>
<name>A0ABS3TFS4_9BACT</name>
<accession>A0ABS3TFS4</accession>
<gene>
    <name evidence="1" type="ORF">J4D97_17695</name>
</gene>
<evidence type="ECO:0000313" key="2">
    <source>
        <dbReference type="Proteomes" id="UP000670527"/>
    </source>
</evidence>
<protein>
    <submittedName>
        <fullName evidence="1">Uncharacterized protein</fullName>
    </submittedName>
</protein>